<dbReference type="Proteomes" id="UP000694853">
    <property type="component" value="Unplaced"/>
</dbReference>
<dbReference type="InterPro" id="IPR001563">
    <property type="entry name" value="Peptidase_S10"/>
</dbReference>
<proteinExistence type="inferred from homology"/>
<organism evidence="3 4">
    <name type="scientific">Abrus precatorius</name>
    <name type="common">Indian licorice</name>
    <name type="synonym">Glycine abrus</name>
    <dbReference type="NCBI Taxonomy" id="3816"/>
    <lineage>
        <taxon>Eukaryota</taxon>
        <taxon>Viridiplantae</taxon>
        <taxon>Streptophyta</taxon>
        <taxon>Embryophyta</taxon>
        <taxon>Tracheophyta</taxon>
        <taxon>Spermatophyta</taxon>
        <taxon>Magnoliopsida</taxon>
        <taxon>eudicotyledons</taxon>
        <taxon>Gunneridae</taxon>
        <taxon>Pentapetalae</taxon>
        <taxon>rosids</taxon>
        <taxon>fabids</taxon>
        <taxon>Fabales</taxon>
        <taxon>Fabaceae</taxon>
        <taxon>Papilionoideae</taxon>
        <taxon>50 kb inversion clade</taxon>
        <taxon>NPAAA clade</taxon>
        <taxon>indigoferoid/millettioid clade</taxon>
        <taxon>Abreae</taxon>
        <taxon>Abrus</taxon>
    </lineage>
</organism>
<dbReference type="Gene3D" id="3.30.420.10">
    <property type="entry name" value="Ribonuclease H-like superfamily/Ribonuclease H"/>
    <property type="match status" value="1"/>
</dbReference>
<dbReference type="AlphaFoldDB" id="A0A8B8M5S7"/>
<dbReference type="GO" id="GO:0015074">
    <property type="term" value="P:DNA integration"/>
    <property type="evidence" value="ECO:0007669"/>
    <property type="project" value="InterPro"/>
</dbReference>
<dbReference type="RefSeq" id="XP_027362514.1">
    <property type="nucleotide sequence ID" value="XM_027506713.1"/>
</dbReference>
<keyword evidence="3" id="KW-1185">Reference proteome</keyword>
<dbReference type="PANTHER" id="PTHR11802:SF377">
    <property type="entry name" value="SERINE CARBOXYPEPTIDASE-LIKE 18"/>
    <property type="match status" value="1"/>
</dbReference>
<dbReference type="SUPFAM" id="SSF53474">
    <property type="entry name" value="alpha/beta-Hydrolases"/>
    <property type="match status" value="1"/>
</dbReference>
<dbReference type="GO" id="GO:0016747">
    <property type="term" value="F:acyltransferase activity, transferring groups other than amino-acyl groups"/>
    <property type="evidence" value="ECO:0007669"/>
    <property type="project" value="TreeGrafter"/>
</dbReference>
<feature type="domain" description="Integrase catalytic" evidence="2">
    <location>
        <begin position="301"/>
        <end position="492"/>
    </location>
</feature>
<dbReference type="GO" id="GO:0004185">
    <property type="term" value="F:serine-type carboxypeptidase activity"/>
    <property type="evidence" value="ECO:0007669"/>
    <property type="project" value="InterPro"/>
</dbReference>
<dbReference type="Pfam" id="PF00450">
    <property type="entry name" value="Peptidase_S10"/>
    <property type="match status" value="2"/>
</dbReference>
<dbReference type="KEGG" id="aprc:113870115"/>
<dbReference type="PROSITE" id="PS50994">
    <property type="entry name" value="INTEGRASE"/>
    <property type="match status" value="1"/>
</dbReference>
<evidence type="ECO:0000259" key="2">
    <source>
        <dbReference type="PROSITE" id="PS50994"/>
    </source>
</evidence>
<dbReference type="OrthoDB" id="1422144at2759"/>
<reference evidence="4" key="2">
    <citation type="submission" date="2025-08" db="UniProtKB">
        <authorList>
            <consortium name="RefSeq"/>
        </authorList>
    </citation>
    <scope>IDENTIFICATION</scope>
    <source>
        <tissue evidence="4">Young leaves</tissue>
    </source>
</reference>
<dbReference type="GO" id="GO:0006508">
    <property type="term" value="P:proteolysis"/>
    <property type="evidence" value="ECO:0007669"/>
    <property type="project" value="InterPro"/>
</dbReference>
<dbReference type="InterPro" id="IPR029058">
    <property type="entry name" value="AB_hydrolase_fold"/>
</dbReference>
<dbReference type="PANTHER" id="PTHR11802">
    <property type="entry name" value="SERINE PROTEASE FAMILY S10 SERINE CARBOXYPEPTIDASE"/>
    <property type="match status" value="1"/>
</dbReference>
<dbReference type="Gene3D" id="3.40.50.1820">
    <property type="entry name" value="alpha/beta hydrolase"/>
    <property type="match status" value="2"/>
</dbReference>
<dbReference type="GO" id="GO:0003676">
    <property type="term" value="F:nucleic acid binding"/>
    <property type="evidence" value="ECO:0007669"/>
    <property type="project" value="InterPro"/>
</dbReference>
<gene>
    <name evidence="4" type="primary">LOC113870115</name>
</gene>
<name>A0A8B8M5S7_ABRPR</name>
<protein>
    <submittedName>
        <fullName evidence="4">Serine carboxypeptidase-like 18</fullName>
    </submittedName>
</protein>
<dbReference type="InterPro" id="IPR001584">
    <property type="entry name" value="Integrase_cat-core"/>
</dbReference>
<evidence type="ECO:0000313" key="3">
    <source>
        <dbReference type="Proteomes" id="UP000694853"/>
    </source>
</evidence>
<dbReference type="FunFam" id="3.40.50.1820:FF:000072">
    <property type="entry name" value="Serine carboxypeptidase-like 19"/>
    <property type="match status" value="1"/>
</dbReference>
<dbReference type="SUPFAM" id="SSF53098">
    <property type="entry name" value="Ribonuclease H-like"/>
    <property type="match status" value="1"/>
</dbReference>
<dbReference type="FunFam" id="3.40.50.12670:FF:000002">
    <property type="entry name" value="Carboxypeptidase"/>
    <property type="match status" value="1"/>
</dbReference>
<accession>A0A8B8M5S7</accession>
<dbReference type="InterPro" id="IPR012337">
    <property type="entry name" value="RNaseH-like_sf"/>
</dbReference>
<sequence>MPIHVGEVICSAMLDVLKRSRDSLAFPSLIILLCQDAGVDFGDYQQRIRAVPPISTALVKDMLKPQKSSDPGLTLPAKFRPKLALPVKEQLHQIAKRQTALHARQNTMLLLLETMTLNIDKKMGMTSEQIYYSLTVPAPHLRAAAQHDLPPFNPNAPRDAPNSTESKAVVNTLPGFSGELPFLLETGYISVNDSELFYYFIESHGNPQEDPLFLWLTGGPGCSSLSGLLYETGPIEFDINSYIGGLPKLAYYPYAWTKTASIIFLDSPVGTGFSYSKTTQGWETSDSASAWQSYHFLRKWLEENPPYLLNQLFIAGDSYSGLVVPLITKLVVEGNEAGLQPRLNLKGYLVGSPHTDEFINSNSIIPFAHRMALISDKLYEEEGRLKKVKEHSVHLTFHEGARSSKAKPGPFAKLLESRGICAQYTMSSTPQRNGVAKRQNCTIIEMVKSMLSYSSVPMSLWMYVLKTAAYLLNRVPSKAIPKTPYELLTGKKPSLKHLHVWGCPVEKLKSRCNGNYVFVDPSNVECLAAIAEYEKCIKGIWSSDILEPNCELASTQHYLQVHKKSLQENPRDFVLSPPRIPQLWCRAFNYALSYSWANDGSVQEALHVRKGKVKEWDRCNKSLSYTYDVQSVVHIHKWLSKRNLTVLVECGDRDMVVPFVGTEIWLRALNLTVVVKWRPWYVDDQVAGYTREYSENGFRLTYVTLKGAGHTAPEFNRRECYEMFQRWLHAYPL</sequence>
<dbReference type="GeneID" id="113870115"/>
<comment type="similarity">
    <text evidence="1">Belongs to the peptidase S10 family.</text>
</comment>
<dbReference type="PRINTS" id="PR00724">
    <property type="entry name" value="CRBOXYPTASEC"/>
</dbReference>
<evidence type="ECO:0000313" key="4">
    <source>
        <dbReference type="RefSeq" id="XP_027362514.1"/>
    </source>
</evidence>
<dbReference type="InterPro" id="IPR036397">
    <property type="entry name" value="RNaseH_sf"/>
</dbReference>
<evidence type="ECO:0000256" key="1">
    <source>
        <dbReference type="ARBA" id="ARBA00009431"/>
    </source>
</evidence>
<reference evidence="3" key="1">
    <citation type="journal article" date="2019" name="Toxins">
        <title>Detection of Abrin-Like and Prepropulchellin-Like Toxin Genes and Transcripts Using Whole Genome Sequencing and Full-Length Transcript Sequencing of Abrus precatorius.</title>
        <authorList>
            <person name="Hovde B.T."/>
            <person name="Daligault H.E."/>
            <person name="Hanschen E.R."/>
            <person name="Kunde Y.A."/>
            <person name="Johnson M.B."/>
            <person name="Starkenburg S.R."/>
            <person name="Johnson S.L."/>
        </authorList>
    </citation>
    <scope>NUCLEOTIDE SEQUENCE [LARGE SCALE GENOMIC DNA]</scope>
</reference>
<dbReference type="GO" id="GO:0019748">
    <property type="term" value="P:secondary metabolic process"/>
    <property type="evidence" value="ECO:0007669"/>
    <property type="project" value="TreeGrafter"/>
</dbReference>